<dbReference type="PRINTS" id="PR00778">
    <property type="entry name" value="HTHARSR"/>
</dbReference>
<dbReference type="GO" id="GO:0003700">
    <property type="term" value="F:DNA-binding transcription factor activity"/>
    <property type="evidence" value="ECO:0007669"/>
    <property type="project" value="InterPro"/>
</dbReference>
<dbReference type="PROSITE" id="PS50987">
    <property type="entry name" value="HTH_ARSR_2"/>
    <property type="match status" value="1"/>
</dbReference>
<accession>A0A921KN88</accession>
<name>A0A921KN88_9ACTN</name>
<keyword evidence="2" id="KW-0238">DNA-binding</keyword>
<dbReference type="InterPro" id="IPR036390">
    <property type="entry name" value="WH_DNA-bd_sf"/>
</dbReference>
<dbReference type="InterPro" id="IPR001845">
    <property type="entry name" value="HTH_ArsR_DNA-bd_dom"/>
</dbReference>
<evidence type="ECO:0000256" key="1">
    <source>
        <dbReference type="ARBA" id="ARBA00023015"/>
    </source>
</evidence>
<evidence type="ECO:0000259" key="4">
    <source>
        <dbReference type="PROSITE" id="PS50987"/>
    </source>
</evidence>
<dbReference type="NCBIfam" id="NF033788">
    <property type="entry name" value="HTH_metalloreg"/>
    <property type="match status" value="1"/>
</dbReference>
<feature type="domain" description="HTH arsR-type" evidence="4">
    <location>
        <begin position="1"/>
        <end position="55"/>
    </location>
</feature>
<sequence length="55" mass="6113">MVGDGFKALSDPTRRRILELLGERDMTAGEIGEHFPQNKATLSHHLEVLREAGLV</sequence>
<comment type="caution">
    <text evidence="5">The sequence shown here is derived from an EMBL/GenBank/DDBJ whole genome shotgun (WGS) entry which is preliminary data.</text>
</comment>
<evidence type="ECO:0000256" key="3">
    <source>
        <dbReference type="ARBA" id="ARBA00023163"/>
    </source>
</evidence>
<feature type="non-terminal residue" evidence="5">
    <location>
        <position position="55"/>
    </location>
</feature>
<proteinExistence type="predicted"/>
<dbReference type="AlphaFoldDB" id="A0A921KN88"/>
<protein>
    <submittedName>
        <fullName evidence="5">Metalloregulator ArsR/SmtB family transcription factor</fullName>
    </submittedName>
</protein>
<keyword evidence="3" id="KW-0804">Transcription</keyword>
<dbReference type="PANTHER" id="PTHR33154">
    <property type="entry name" value="TRANSCRIPTIONAL REGULATOR, ARSR FAMILY"/>
    <property type="match status" value="1"/>
</dbReference>
<dbReference type="InterPro" id="IPR036388">
    <property type="entry name" value="WH-like_DNA-bd_sf"/>
</dbReference>
<dbReference type="Pfam" id="PF12840">
    <property type="entry name" value="HTH_20"/>
    <property type="match status" value="1"/>
</dbReference>
<dbReference type="InterPro" id="IPR051081">
    <property type="entry name" value="HTH_MetalResp_TranReg"/>
</dbReference>
<dbReference type="EMBL" id="DYWQ01000106">
    <property type="protein sequence ID" value="HJF45566.1"/>
    <property type="molecule type" value="Genomic_DNA"/>
</dbReference>
<keyword evidence="1" id="KW-0805">Transcription regulation</keyword>
<dbReference type="Proteomes" id="UP000697330">
    <property type="component" value="Unassembled WGS sequence"/>
</dbReference>
<dbReference type="PANTHER" id="PTHR33154:SF33">
    <property type="entry name" value="TRANSCRIPTIONAL REPRESSOR SDPR"/>
    <property type="match status" value="1"/>
</dbReference>
<evidence type="ECO:0000313" key="6">
    <source>
        <dbReference type="Proteomes" id="UP000697330"/>
    </source>
</evidence>
<organism evidence="5 6">
    <name type="scientific">Thermophilibacter provencensis</name>
    <dbReference type="NCBI Taxonomy" id="1852386"/>
    <lineage>
        <taxon>Bacteria</taxon>
        <taxon>Bacillati</taxon>
        <taxon>Actinomycetota</taxon>
        <taxon>Coriobacteriia</taxon>
        <taxon>Coriobacteriales</taxon>
        <taxon>Atopobiaceae</taxon>
        <taxon>Thermophilibacter</taxon>
    </lineage>
</organism>
<evidence type="ECO:0000256" key="2">
    <source>
        <dbReference type="ARBA" id="ARBA00023125"/>
    </source>
</evidence>
<reference evidence="5" key="2">
    <citation type="submission" date="2021-09" db="EMBL/GenBank/DDBJ databases">
        <authorList>
            <person name="Gilroy R."/>
        </authorList>
    </citation>
    <scope>NUCLEOTIDE SEQUENCE</scope>
    <source>
        <strain evidence="5">CHK124-7917</strain>
    </source>
</reference>
<dbReference type="Gene3D" id="1.10.10.10">
    <property type="entry name" value="Winged helix-like DNA-binding domain superfamily/Winged helix DNA-binding domain"/>
    <property type="match status" value="1"/>
</dbReference>
<dbReference type="InterPro" id="IPR011991">
    <property type="entry name" value="ArsR-like_HTH"/>
</dbReference>
<reference evidence="5" key="1">
    <citation type="journal article" date="2021" name="PeerJ">
        <title>Extensive microbial diversity within the chicken gut microbiome revealed by metagenomics and culture.</title>
        <authorList>
            <person name="Gilroy R."/>
            <person name="Ravi A."/>
            <person name="Getino M."/>
            <person name="Pursley I."/>
            <person name="Horton D.L."/>
            <person name="Alikhan N.F."/>
            <person name="Baker D."/>
            <person name="Gharbi K."/>
            <person name="Hall N."/>
            <person name="Watson M."/>
            <person name="Adriaenssens E.M."/>
            <person name="Foster-Nyarko E."/>
            <person name="Jarju S."/>
            <person name="Secka A."/>
            <person name="Antonio M."/>
            <person name="Oren A."/>
            <person name="Chaudhuri R.R."/>
            <person name="La Ragione R."/>
            <person name="Hildebrand F."/>
            <person name="Pallen M.J."/>
        </authorList>
    </citation>
    <scope>NUCLEOTIDE SEQUENCE</scope>
    <source>
        <strain evidence="5">CHK124-7917</strain>
    </source>
</reference>
<gene>
    <name evidence="5" type="ORF">K8U72_07285</name>
</gene>
<dbReference type="SUPFAM" id="SSF46785">
    <property type="entry name" value="Winged helix' DNA-binding domain"/>
    <property type="match status" value="1"/>
</dbReference>
<dbReference type="CDD" id="cd00090">
    <property type="entry name" value="HTH_ARSR"/>
    <property type="match status" value="1"/>
</dbReference>
<dbReference type="SMART" id="SM00418">
    <property type="entry name" value="HTH_ARSR"/>
    <property type="match status" value="1"/>
</dbReference>
<dbReference type="RefSeq" id="WP_274959312.1">
    <property type="nucleotide sequence ID" value="NZ_DYWQ01000106.1"/>
</dbReference>
<dbReference type="GO" id="GO:0003677">
    <property type="term" value="F:DNA binding"/>
    <property type="evidence" value="ECO:0007669"/>
    <property type="project" value="UniProtKB-KW"/>
</dbReference>
<evidence type="ECO:0000313" key="5">
    <source>
        <dbReference type="EMBL" id="HJF45566.1"/>
    </source>
</evidence>